<evidence type="ECO:0000313" key="5">
    <source>
        <dbReference type="EMBL" id="NGO78553.1"/>
    </source>
</evidence>
<comment type="caution">
    <text evidence="5">The sequence shown here is derived from an EMBL/GenBank/DDBJ whole genome shotgun (WGS) entry which is preliminary data.</text>
</comment>
<dbReference type="InterPro" id="IPR036390">
    <property type="entry name" value="WH_DNA-bd_sf"/>
</dbReference>
<gene>
    <name evidence="5" type="ORF">G6045_23275</name>
</gene>
<dbReference type="SMART" id="SM00420">
    <property type="entry name" value="HTH_DEOR"/>
    <property type="match status" value="1"/>
</dbReference>
<dbReference type="Pfam" id="PF13377">
    <property type="entry name" value="Peripla_BP_3"/>
    <property type="match status" value="1"/>
</dbReference>
<name>A0A6G4XMV0_9ACTN</name>
<dbReference type="SUPFAM" id="SSF46785">
    <property type="entry name" value="Winged helix' DNA-binding domain"/>
    <property type="match status" value="1"/>
</dbReference>
<dbReference type="Gene3D" id="3.40.50.2300">
    <property type="match status" value="2"/>
</dbReference>
<dbReference type="InterPro" id="IPR028082">
    <property type="entry name" value="Peripla_BP_I"/>
</dbReference>
<sequence length="369" mass="39618">MRLHVDQRHERVLELVRERGSIRVAELARALGVSPVTLRRDVEALAAQGRLQRMHGAVVWPGGSAEQVPRQASGPDAEGLVIGLVVPTNNYYYPEVIRGVREVVDAHGARLTIGITNYLPGEDAEQAKRLIGAGADGLLLTPNWDEGAPRGAEGAWVADFDVPTVLMERWAPHGHPAAALDRVRSDHGHGAAEAVRHLASLGHRKVGLVLQKSPTARHLKFGHAAAVDALGLERVPELPYDEDSELSHAEHFDRAFGYLCDLVDDHGVTAVLIHSDADALTLIPRLQARGIRVPEDLAVVAYDDEVASLADQPLTAAAPAKREVGAQAAELLLARLAAGPGAAATPRQHIDLLPELRVRTSCGSELDRT</sequence>
<dbReference type="PANTHER" id="PTHR30146">
    <property type="entry name" value="LACI-RELATED TRANSCRIPTIONAL REPRESSOR"/>
    <property type="match status" value="1"/>
</dbReference>
<dbReference type="InterPro" id="IPR046335">
    <property type="entry name" value="LacI/GalR-like_sensor"/>
</dbReference>
<dbReference type="Pfam" id="PF08220">
    <property type="entry name" value="HTH_DeoR"/>
    <property type="match status" value="1"/>
</dbReference>
<dbReference type="SUPFAM" id="SSF53822">
    <property type="entry name" value="Periplasmic binding protein-like I"/>
    <property type="match status" value="1"/>
</dbReference>
<dbReference type="GO" id="GO:0000976">
    <property type="term" value="F:transcription cis-regulatory region binding"/>
    <property type="evidence" value="ECO:0007669"/>
    <property type="project" value="TreeGrafter"/>
</dbReference>
<dbReference type="AlphaFoldDB" id="A0A6G4XMV0"/>
<keyword evidence="1" id="KW-0805">Transcription regulation</keyword>
<evidence type="ECO:0000256" key="3">
    <source>
        <dbReference type="ARBA" id="ARBA00023163"/>
    </source>
</evidence>
<dbReference type="InterPro" id="IPR001034">
    <property type="entry name" value="DeoR_HTH"/>
</dbReference>
<proteinExistence type="predicted"/>
<dbReference type="PROSITE" id="PS51000">
    <property type="entry name" value="HTH_DEOR_2"/>
    <property type="match status" value="1"/>
</dbReference>
<evidence type="ECO:0000313" key="6">
    <source>
        <dbReference type="Proteomes" id="UP000481109"/>
    </source>
</evidence>
<dbReference type="RefSeq" id="WP_165334002.1">
    <property type="nucleotide sequence ID" value="NZ_JAAKZW010000107.1"/>
</dbReference>
<dbReference type="Proteomes" id="UP000481109">
    <property type="component" value="Unassembled WGS sequence"/>
</dbReference>
<dbReference type="Gene3D" id="1.10.10.10">
    <property type="entry name" value="Winged helix-like DNA-binding domain superfamily/Winged helix DNA-binding domain"/>
    <property type="match status" value="1"/>
</dbReference>
<feature type="domain" description="HTH deoR-type" evidence="4">
    <location>
        <begin position="5"/>
        <end position="60"/>
    </location>
</feature>
<protein>
    <submittedName>
        <fullName evidence="5">DeoR/GlpR family transcriptional regulator</fullName>
    </submittedName>
</protein>
<dbReference type="PRINTS" id="PR00037">
    <property type="entry name" value="HTHLACR"/>
</dbReference>
<evidence type="ECO:0000256" key="1">
    <source>
        <dbReference type="ARBA" id="ARBA00023015"/>
    </source>
</evidence>
<evidence type="ECO:0000256" key="2">
    <source>
        <dbReference type="ARBA" id="ARBA00023125"/>
    </source>
</evidence>
<keyword evidence="6" id="KW-1185">Reference proteome</keyword>
<organism evidence="5 6">
    <name type="scientific">Streptomyces mesophilus</name>
    <dbReference type="NCBI Taxonomy" id="1775132"/>
    <lineage>
        <taxon>Bacteria</taxon>
        <taxon>Bacillati</taxon>
        <taxon>Actinomycetota</taxon>
        <taxon>Actinomycetes</taxon>
        <taxon>Kitasatosporales</taxon>
        <taxon>Streptomycetaceae</taxon>
        <taxon>Streptomyces</taxon>
    </lineage>
</organism>
<dbReference type="EMBL" id="JAAKZW010000107">
    <property type="protein sequence ID" value="NGO78553.1"/>
    <property type="molecule type" value="Genomic_DNA"/>
</dbReference>
<evidence type="ECO:0000259" key="4">
    <source>
        <dbReference type="PROSITE" id="PS51000"/>
    </source>
</evidence>
<dbReference type="InterPro" id="IPR036388">
    <property type="entry name" value="WH-like_DNA-bd_sf"/>
</dbReference>
<keyword evidence="2" id="KW-0238">DNA-binding</keyword>
<dbReference type="GO" id="GO:0003700">
    <property type="term" value="F:DNA-binding transcription factor activity"/>
    <property type="evidence" value="ECO:0007669"/>
    <property type="project" value="InterPro"/>
</dbReference>
<accession>A0A6G4XMV0</accession>
<keyword evidence="3" id="KW-0804">Transcription</keyword>
<dbReference type="InterPro" id="IPR018356">
    <property type="entry name" value="Tscrpt_reg_HTH_DeoR_CS"/>
</dbReference>
<dbReference type="PROSITE" id="PS00894">
    <property type="entry name" value="HTH_DEOR_1"/>
    <property type="match status" value="1"/>
</dbReference>
<reference evidence="5 6" key="1">
    <citation type="submission" date="2020-02" db="EMBL/GenBank/DDBJ databases">
        <title>Whole-genome analyses of novel actinobacteria.</title>
        <authorList>
            <person name="Sahin N."/>
            <person name="Tokatli A."/>
        </authorList>
    </citation>
    <scope>NUCLEOTIDE SEQUENCE [LARGE SCALE GENOMIC DNA]</scope>
    <source>
        <strain evidence="5 6">YC504</strain>
    </source>
</reference>
<dbReference type="PANTHER" id="PTHR30146:SF155">
    <property type="entry name" value="ALANINE RACEMASE"/>
    <property type="match status" value="1"/>
</dbReference>